<evidence type="ECO:0000256" key="3">
    <source>
        <dbReference type="ARBA" id="ARBA00022989"/>
    </source>
</evidence>
<feature type="transmembrane region" description="Helical" evidence="7">
    <location>
        <begin position="21"/>
        <end position="41"/>
    </location>
</feature>
<organism evidence="8 9">
    <name type="scientific">Candidatus Kaiserbacteria bacterium RIFCSPHIGHO2_02_FULL_49_34</name>
    <dbReference type="NCBI Taxonomy" id="1798491"/>
    <lineage>
        <taxon>Bacteria</taxon>
        <taxon>Candidatus Kaiseribacteriota</taxon>
    </lineage>
</organism>
<dbReference type="Pfam" id="PF02618">
    <property type="entry name" value="YceG"/>
    <property type="match status" value="1"/>
</dbReference>
<evidence type="ECO:0000256" key="5">
    <source>
        <dbReference type="ARBA" id="ARBA00023239"/>
    </source>
</evidence>
<name>A0A1F6DIY4_9BACT</name>
<evidence type="ECO:0000256" key="4">
    <source>
        <dbReference type="ARBA" id="ARBA00023136"/>
    </source>
</evidence>
<evidence type="ECO:0008006" key="10">
    <source>
        <dbReference type="Google" id="ProtNLM"/>
    </source>
</evidence>
<dbReference type="EMBL" id="MFLE01000022">
    <property type="protein sequence ID" value="OGG61280.1"/>
    <property type="molecule type" value="Genomic_DNA"/>
</dbReference>
<reference evidence="8 9" key="1">
    <citation type="journal article" date="2016" name="Nat. Commun.">
        <title>Thousands of microbial genomes shed light on interconnected biogeochemical processes in an aquifer system.</title>
        <authorList>
            <person name="Anantharaman K."/>
            <person name="Brown C.T."/>
            <person name="Hug L.A."/>
            <person name="Sharon I."/>
            <person name="Castelle C.J."/>
            <person name="Probst A.J."/>
            <person name="Thomas B.C."/>
            <person name="Singh A."/>
            <person name="Wilkins M.J."/>
            <person name="Karaoz U."/>
            <person name="Brodie E.L."/>
            <person name="Williams K.H."/>
            <person name="Hubbard S.S."/>
            <person name="Banfield J.F."/>
        </authorList>
    </citation>
    <scope>NUCLEOTIDE SEQUENCE [LARGE SCALE GENOMIC DNA]</scope>
</reference>
<dbReference type="Proteomes" id="UP000176511">
    <property type="component" value="Unassembled WGS sequence"/>
</dbReference>
<dbReference type="PANTHER" id="PTHR30518">
    <property type="entry name" value="ENDOLYTIC MUREIN TRANSGLYCOSYLASE"/>
    <property type="match status" value="1"/>
</dbReference>
<keyword evidence="3 7" id="KW-1133">Transmembrane helix</keyword>
<evidence type="ECO:0000313" key="8">
    <source>
        <dbReference type="EMBL" id="OGG61280.1"/>
    </source>
</evidence>
<keyword evidence="1" id="KW-1003">Cell membrane</keyword>
<dbReference type="NCBIfam" id="TIGR00247">
    <property type="entry name" value="endolytic transglycosylase MltG"/>
    <property type="match status" value="1"/>
</dbReference>
<keyword evidence="4 7" id="KW-0472">Membrane</keyword>
<keyword evidence="2 7" id="KW-0812">Transmembrane</keyword>
<gene>
    <name evidence="8" type="ORF">A3C87_02505</name>
</gene>
<evidence type="ECO:0000256" key="6">
    <source>
        <dbReference type="ARBA" id="ARBA00023316"/>
    </source>
</evidence>
<evidence type="ECO:0000256" key="7">
    <source>
        <dbReference type="SAM" id="Phobius"/>
    </source>
</evidence>
<dbReference type="InterPro" id="IPR003770">
    <property type="entry name" value="MLTG-like"/>
</dbReference>
<protein>
    <recommendedName>
        <fullName evidence="10">Endolytic murein transglycosylase</fullName>
    </recommendedName>
</protein>
<dbReference type="STRING" id="1798491.A3C87_02505"/>
<keyword evidence="5" id="KW-0456">Lyase</keyword>
<accession>A0A1F6DIY4</accession>
<proteinExistence type="predicted"/>
<sequence length="338" mass="38337">MHRIFSFELIPRRYVWVVRAVYFLILAIALPFAALVAYVAMTFDVSSLINGETRSAFPISVDPERRSIRSDDTFDTFIAQDGTAEPVRSLFTDNPITKWILAAAQDSALSITMPSSKVVVIYSGQRKEEIARDIGLVLGWTTNERAVFLEMVVANYPEVIDGQFYPGSYIVPKKAKPAIVAQMVIDQFNHEILFRYERMESKAVPLKDALIIASLIEREAYDLSDGRIISGVIWNRLFVDMALQLDATLQYPRGSTTAWWPTPRPADKSINSPYNTYRNKGIPPEPIANPTRDTVLLALNPAQTDCLFYFHQTRTKFHCSATYEEHVKKLRSIYGQGR</sequence>
<comment type="caution">
    <text evidence="8">The sequence shown here is derived from an EMBL/GenBank/DDBJ whole genome shotgun (WGS) entry which is preliminary data.</text>
</comment>
<dbReference type="PANTHER" id="PTHR30518:SF2">
    <property type="entry name" value="ENDOLYTIC MUREIN TRANSGLYCOSYLASE"/>
    <property type="match status" value="1"/>
</dbReference>
<evidence type="ECO:0000256" key="1">
    <source>
        <dbReference type="ARBA" id="ARBA00022475"/>
    </source>
</evidence>
<dbReference type="AlphaFoldDB" id="A0A1F6DIY4"/>
<keyword evidence="6" id="KW-0961">Cell wall biogenesis/degradation</keyword>
<evidence type="ECO:0000313" key="9">
    <source>
        <dbReference type="Proteomes" id="UP000176511"/>
    </source>
</evidence>
<dbReference type="GO" id="GO:0016829">
    <property type="term" value="F:lyase activity"/>
    <property type="evidence" value="ECO:0007669"/>
    <property type="project" value="UniProtKB-KW"/>
</dbReference>
<evidence type="ECO:0000256" key="2">
    <source>
        <dbReference type="ARBA" id="ARBA00022692"/>
    </source>
</evidence>
<dbReference type="GO" id="GO:0071555">
    <property type="term" value="P:cell wall organization"/>
    <property type="evidence" value="ECO:0007669"/>
    <property type="project" value="UniProtKB-KW"/>
</dbReference>